<name>A0AA40A340_9PEZI</name>
<gene>
    <name evidence="1" type="ORF">B0H67DRAFT_589589</name>
</gene>
<dbReference type="EMBL" id="JAUKUA010000006">
    <property type="protein sequence ID" value="KAK0708204.1"/>
    <property type="molecule type" value="Genomic_DNA"/>
</dbReference>
<sequence>MQWVGYDYTCLVSHSLNNLVARRCKMHRNLDCLYFLQSAIFSPTSAVCGFPATSSIWTFDRCCVC</sequence>
<accession>A0AA40A340</accession>
<keyword evidence="2" id="KW-1185">Reference proteome</keyword>
<proteinExistence type="predicted"/>
<evidence type="ECO:0000313" key="2">
    <source>
        <dbReference type="Proteomes" id="UP001172102"/>
    </source>
</evidence>
<evidence type="ECO:0000313" key="1">
    <source>
        <dbReference type="EMBL" id="KAK0708204.1"/>
    </source>
</evidence>
<reference evidence="1" key="1">
    <citation type="submission" date="2023-06" db="EMBL/GenBank/DDBJ databases">
        <title>Genome-scale phylogeny and comparative genomics of the fungal order Sordariales.</title>
        <authorList>
            <consortium name="Lawrence Berkeley National Laboratory"/>
            <person name="Hensen N."/>
            <person name="Bonometti L."/>
            <person name="Westerberg I."/>
            <person name="Brannstrom I.O."/>
            <person name="Guillou S."/>
            <person name="Cros-Aarteil S."/>
            <person name="Calhoun S."/>
            <person name="Haridas S."/>
            <person name="Kuo A."/>
            <person name="Mondo S."/>
            <person name="Pangilinan J."/>
            <person name="Riley R."/>
            <person name="Labutti K."/>
            <person name="Andreopoulos B."/>
            <person name="Lipzen A."/>
            <person name="Chen C."/>
            <person name="Yanf M."/>
            <person name="Daum C."/>
            <person name="Ng V."/>
            <person name="Clum A."/>
            <person name="Steindorff A."/>
            <person name="Ohm R."/>
            <person name="Martin F."/>
            <person name="Silar P."/>
            <person name="Natvig D."/>
            <person name="Lalanne C."/>
            <person name="Gautier V."/>
            <person name="Ament-Velasquez S.L."/>
            <person name="Kruys A."/>
            <person name="Hutchinson M.I."/>
            <person name="Powell A.J."/>
            <person name="Barry K."/>
            <person name="Miller A.N."/>
            <person name="Grigoriev I.V."/>
            <person name="Debuchy R."/>
            <person name="Gladieux P."/>
            <person name="Thoren M.H."/>
            <person name="Johannesson H."/>
        </authorList>
    </citation>
    <scope>NUCLEOTIDE SEQUENCE</scope>
    <source>
        <strain evidence="1">SMH4607-1</strain>
    </source>
</reference>
<organism evidence="1 2">
    <name type="scientific">Lasiosphaeris hirsuta</name>
    <dbReference type="NCBI Taxonomy" id="260670"/>
    <lineage>
        <taxon>Eukaryota</taxon>
        <taxon>Fungi</taxon>
        <taxon>Dikarya</taxon>
        <taxon>Ascomycota</taxon>
        <taxon>Pezizomycotina</taxon>
        <taxon>Sordariomycetes</taxon>
        <taxon>Sordariomycetidae</taxon>
        <taxon>Sordariales</taxon>
        <taxon>Lasiosphaeriaceae</taxon>
        <taxon>Lasiosphaeris</taxon>
    </lineage>
</organism>
<protein>
    <submittedName>
        <fullName evidence="1">Uncharacterized protein</fullName>
    </submittedName>
</protein>
<dbReference type="Proteomes" id="UP001172102">
    <property type="component" value="Unassembled WGS sequence"/>
</dbReference>
<dbReference type="AlphaFoldDB" id="A0AA40A340"/>
<comment type="caution">
    <text evidence="1">The sequence shown here is derived from an EMBL/GenBank/DDBJ whole genome shotgun (WGS) entry which is preliminary data.</text>
</comment>